<evidence type="ECO:0000256" key="1">
    <source>
        <dbReference type="SAM" id="MobiDB-lite"/>
    </source>
</evidence>
<reference evidence="2 3" key="1">
    <citation type="submission" date="2018-09" db="EMBL/GenBank/DDBJ databases">
        <title>Phylogeny of the Shewanellaceae, and recommendation for two new genera, Pseudoshewanella and Parashewanella.</title>
        <authorList>
            <person name="Wang G."/>
        </authorList>
    </citation>
    <scope>NUCLEOTIDE SEQUENCE [LARGE SCALE GENOMIC DNA]</scope>
    <source>
        <strain evidence="2 3">C51</strain>
    </source>
</reference>
<dbReference type="AlphaFoldDB" id="A0A3L8PY10"/>
<dbReference type="Proteomes" id="UP000281474">
    <property type="component" value="Unassembled WGS sequence"/>
</dbReference>
<dbReference type="OrthoDB" id="9817123at2"/>
<gene>
    <name evidence="2" type="ORF">D5018_10580</name>
</gene>
<evidence type="ECO:0000313" key="3">
    <source>
        <dbReference type="Proteomes" id="UP000281474"/>
    </source>
</evidence>
<name>A0A3L8PY10_9GAMM</name>
<protein>
    <submittedName>
        <fullName evidence="2">Uncharacterized protein</fullName>
    </submittedName>
</protein>
<comment type="caution">
    <text evidence="2">The sequence shown here is derived from an EMBL/GenBank/DDBJ whole genome shotgun (WGS) entry which is preliminary data.</text>
</comment>
<proteinExistence type="predicted"/>
<feature type="compositionally biased region" description="Polar residues" evidence="1">
    <location>
        <begin position="78"/>
        <end position="101"/>
    </location>
</feature>
<accession>A0A3L8PY10</accession>
<keyword evidence="3" id="KW-1185">Reference proteome</keyword>
<dbReference type="RefSeq" id="WP_121838976.1">
    <property type="nucleotide sequence ID" value="NZ_ML014777.1"/>
</dbReference>
<sequence>MSEANGLYHWDPRHSDHRSYTAEYGDRNWVGSSQTGEPTPVDFRGQDWSVSEPEGEDHLNSSLPPDSGAATPAAPPNSLLSQFDVSSSPNKQAATSVSRVTQQMQNASISAGKRLDGDNPYLPPYNYYHPQFSECYVRPTHQPNPSAFKPITRPGMPFQGNQFSSHPVVIQVPVIVQQVPAQLGIGNDSVVAEVQVVGTGHVRLNREKNVIDTWLDYPQARISTKKTNYIQFVMWGTNPDTPFDYAHACCLNSKKTGVIVDFNHTLTFLGVMSQAPTRFNLGTSDAIKQIKSMSAKLLLANTKDALSRIIRDINTAKYQGRYQLLLAQNPLIRDESGYITNACGCYFFACIDPNTAIKASKLHSTERYQYALDAMTHICYLFCFCCVDHPEEAILIKMPLYKLSLSIYKAYHVNGENAEKFKTEWQKTLTSQVTDDQSKQTPYLKLGCAPLIETLGNELGEPFRVSDLLTALRIDLANTETKQQQAVQAELKAKYPIAAQKTLINKKALQTVITVIPELKLLFTLVPNQDQFYLFDILNFFHLLGLSEDAVSNLPIKFLDNEQLEFRLFVRDKAGINQAKQFRAQLLKDDIQFQRYDLSKILSEHSNHIHQLQELGITPKLLWDYFETAEENQPRKRILKGDTTVGAMWLDFELAHKSRSADCTSVYQRAFKDTLHIKPKQTKEPQDLWAFSLSRNGKVCRFKAIGIGMLGPSYYRYAEKTAEENSWKDFQKQAQGTCDICRNPYQRFRLNYDLTDENRKAERIPPKTWYHCDETGEDCCYDCAKKEAPIQNPSKLSDKGTMV</sequence>
<organism evidence="2 3">
    <name type="scientific">Parashewanella curva</name>
    <dbReference type="NCBI Taxonomy" id="2338552"/>
    <lineage>
        <taxon>Bacteria</taxon>
        <taxon>Pseudomonadati</taxon>
        <taxon>Pseudomonadota</taxon>
        <taxon>Gammaproteobacteria</taxon>
        <taxon>Alteromonadales</taxon>
        <taxon>Shewanellaceae</taxon>
        <taxon>Parashewanella</taxon>
    </lineage>
</organism>
<evidence type="ECO:0000313" key="2">
    <source>
        <dbReference type="EMBL" id="RLV59699.1"/>
    </source>
</evidence>
<feature type="region of interest" description="Disordered" evidence="1">
    <location>
        <begin position="24"/>
        <end position="101"/>
    </location>
</feature>
<dbReference type="EMBL" id="QZEI01000028">
    <property type="protein sequence ID" value="RLV59699.1"/>
    <property type="molecule type" value="Genomic_DNA"/>
</dbReference>